<dbReference type="AlphaFoldDB" id="A0A419N6W7"/>
<feature type="chain" id="PRO_5019434209" description="Homeobox protein YbgS" evidence="2">
    <location>
        <begin position="23"/>
        <end position="109"/>
    </location>
</feature>
<feature type="compositionally biased region" description="Polar residues" evidence="1">
    <location>
        <begin position="99"/>
        <end position="109"/>
    </location>
</feature>
<evidence type="ECO:0000313" key="3">
    <source>
        <dbReference type="EMBL" id="RJT43031.1"/>
    </source>
</evidence>
<evidence type="ECO:0000256" key="1">
    <source>
        <dbReference type="SAM" id="MobiDB-lite"/>
    </source>
</evidence>
<dbReference type="EMBL" id="RAHH01000018">
    <property type="protein sequence ID" value="RJT43031.1"/>
    <property type="molecule type" value="Genomic_DNA"/>
</dbReference>
<gene>
    <name evidence="3" type="ORF">D6C13_16085</name>
</gene>
<dbReference type="OrthoDB" id="6548960at2"/>
<dbReference type="InterPro" id="IPR020363">
    <property type="entry name" value="Uncharacterised_YbgS"/>
</dbReference>
<accession>A0A419N6W7</accession>
<evidence type="ECO:0000256" key="2">
    <source>
        <dbReference type="SAM" id="SignalP"/>
    </source>
</evidence>
<protein>
    <recommendedName>
        <fullName evidence="5">Homeobox protein YbgS</fullName>
    </recommendedName>
</protein>
<keyword evidence="2" id="KW-0732">Signal</keyword>
<name>A0A419N6W7_9GAMM</name>
<dbReference type="Proteomes" id="UP000284908">
    <property type="component" value="Unassembled WGS sequence"/>
</dbReference>
<dbReference type="RefSeq" id="WP_120133721.1">
    <property type="nucleotide sequence ID" value="NZ_RAHH01000018.1"/>
</dbReference>
<evidence type="ECO:0008006" key="5">
    <source>
        <dbReference type="Google" id="ProtNLM"/>
    </source>
</evidence>
<dbReference type="Pfam" id="PF13985">
    <property type="entry name" value="YbgS"/>
    <property type="match status" value="1"/>
</dbReference>
<reference evidence="3 4" key="1">
    <citation type="submission" date="2018-09" db="EMBL/GenBank/DDBJ databases">
        <authorList>
            <person name="Le Fleche-Mateos A."/>
        </authorList>
    </citation>
    <scope>NUCLEOTIDE SEQUENCE [LARGE SCALE GENOMIC DNA]</scope>
    <source>
        <strain evidence="3 4">DSM 27399</strain>
    </source>
</reference>
<feature type="region of interest" description="Disordered" evidence="1">
    <location>
        <begin position="23"/>
        <end position="109"/>
    </location>
</feature>
<keyword evidence="4" id="KW-1185">Reference proteome</keyword>
<sequence>MKKLAIMLLTATMALTTGAAFAAGDTSAGDNNGQANQSGSPGSIQKMAPKSVDNDQINNTNKPADEVNTKTDTTEHHMSKNKEHKKAMCKDGRCPDQAPGTTQSKETGK</sequence>
<proteinExistence type="predicted"/>
<comment type="caution">
    <text evidence="3">The sequence shown here is derived from an EMBL/GenBank/DDBJ whole genome shotgun (WGS) entry which is preliminary data.</text>
</comment>
<feature type="compositionally biased region" description="Basic and acidic residues" evidence="1">
    <location>
        <begin position="63"/>
        <end position="94"/>
    </location>
</feature>
<feature type="signal peptide" evidence="2">
    <location>
        <begin position="1"/>
        <end position="22"/>
    </location>
</feature>
<feature type="compositionally biased region" description="Polar residues" evidence="1">
    <location>
        <begin position="28"/>
        <end position="43"/>
    </location>
</feature>
<organism evidence="3 4">
    <name type="scientific">Rahnella woolbedingensis</name>
    <dbReference type="NCBI Taxonomy" id="1510574"/>
    <lineage>
        <taxon>Bacteria</taxon>
        <taxon>Pseudomonadati</taxon>
        <taxon>Pseudomonadota</taxon>
        <taxon>Gammaproteobacteria</taxon>
        <taxon>Enterobacterales</taxon>
        <taxon>Yersiniaceae</taxon>
        <taxon>Rahnella</taxon>
    </lineage>
</organism>
<evidence type="ECO:0000313" key="4">
    <source>
        <dbReference type="Proteomes" id="UP000284908"/>
    </source>
</evidence>